<evidence type="ECO:0000256" key="2">
    <source>
        <dbReference type="ARBA" id="ARBA00022676"/>
    </source>
</evidence>
<dbReference type="SUPFAM" id="SSF53448">
    <property type="entry name" value="Nucleotide-diphospho-sugar transferases"/>
    <property type="match status" value="1"/>
</dbReference>
<dbReference type="Pfam" id="PF01755">
    <property type="entry name" value="Glyco_transf_25"/>
    <property type="match status" value="1"/>
</dbReference>
<evidence type="ECO:0000256" key="3">
    <source>
        <dbReference type="ARBA" id="ARBA00022679"/>
    </source>
</evidence>
<dbReference type="OrthoDB" id="47375at2759"/>
<reference evidence="6 7" key="1">
    <citation type="submission" date="2019-01" db="EMBL/GenBank/DDBJ databases">
        <authorList>
            <person name="Sayadi A."/>
        </authorList>
    </citation>
    <scope>NUCLEOTIDE SEQUENCE [LARGE SCALE GENOMIC DNA]</scope>
</reference>
<dbReference type="PANTHER" id="PTHR10730">
    <property type="entry name" value="PROCOLLAGEN-LYSINE,2-OXOGLUTARATE 5-DIOXYGENASE/GLYCOSYLTRANSFERASE 25 FAMILY MEMBER"/>
    <property type="match status" value="1"/>
</dbReference>
<evidence type="ECO:0000313" key="6">
    <source>
        <dbReference type="EMBL" id="VEN40160.1"/>
    </source>
</evidence>
<name>A0A653BXF0_CALMS</name>
<evidence type="ECO:0000256" key="4">
    <source>
        <dbReference type="SAM" id="Phobius"/>
    </source>
</evidence>
<organism evidence="6 7">
    <name type="scientific">Callosobruchus maculatus</name>
    <name type="common">Southern cowpea weevil</name>
    <name type="synonym">Pulse bruchid</name>
    <dbReference type="NCBI Taxonomy" id="64391"/>
    <lineage>
        <taxon>Eukaryota</taxon>
        <taxon>Metazoa</taxon>
        <taxon>Ecdysozoa</taxon>
        <taxon>Arthropoda</taxon>
        <taxon>Hexapoda</taxon>
        <taxon>Insecta</taxon>
        <taxon>Pterygota</taxon>
        <taxon>Neoptera</taxon>
        <taxon>Endopterygota</taxon>
        <taxon>Coleoptera</taxon>
        <taxon>Polyphaga</taxon>
        <taxon>Cucujiformia</taxon>
        <taxon>Chrysomeloidea</taxon>
        <taxon>Chrysomelidae</taxon>
        <taxon>Bruchinae</taxon>
        <taxon>Bruchini</taxon>
        <taxon>Callosobruchus</taxon>
    </lineage>
</organism>
<dbReference type="EMBL" id="CAACVG010006392">
    <property type="protein sequence ID" value="VEN40160.1"/>
    <property type="molecule type" value="Genomic_DNA"/>
</dbReference>
<keyword evidence="2" id="KW-0328">Glycosyltransferase</keyword>
<keyword evidence="4" id="KW-0472">Membrane</keyword>
<dbReference type="InterPro" id="IPR002654">
    <property type="entry name" value="Glyco_trans_25"/>
</dbReference>
<dbReference type="InterPro" id="IPR050757">
    <property type="entry name" value="Collagen_mod_GT25"/>
</dbReference>
<dbReference type="Gene3D" id="3.90.550.10">
    <property type="entry name" value="Spore Coat Polysaccharide Biosynthesis Protein SpsA, Chain A"/>
    <property type="match status" value="1"/>
</dbReference>
<proteinExistence type="inferred from homology"/>
<keyword evidence="3" id="KW-0808">Transferase</keyword>
<keyword evidence="7" id="KW-1185">Reference proteome</keyword>
<dbReference type="CDD" id="cd06532">
    <property type="entry name" value="Glyco_transf_25"/>
    <property type="match status" value="1"/>
</dbReference>
<dbReference type="InterPro" id="IPR029044">
    <property type="entry name" value="Nucleotide-diphossugar_trans"/>
</dbReference>
<protein>
    <recommendedName>
        <fullName evidence="5">Glycosyl transferase family 25 domain-containing protein</fullName>
    </recommendedName>
</protein>
<evidence type="ECO:0000256" key="1">
    <source>
        <dbReference type="ARBA" id="ARBA00006721"/>
    </source>
</evidence>
<accession>A0A653BXF0</accession>
<dbReference type="AlphaFoldDB" id="A0A653BXF0"/>
<evidence type="ECO:0000313" key="7">
    <source>
        <dbReference type="Proteomes" id="UP000410492"/>
    </source>
</evidence>
<dbReference type="Proteomes" id="UP000410492">
    <property type="component" value="Unassembled WGS sequence"/>
</dbReference>
<gene>
    <name evidence="6" type="ORF">CALMAC_LOCUS4429</name>
</gene>
<feature type="transmembrane region" description="Helical" evidence="4">
    <location>
        <begin position="12"/>
        <end position="29"/>
    </location>
</feature>
<dbReference type="GO" id="GO:0050211">
    <property type="term" value="F:procollagen galactosyltransferase activity"/>
    <property type="evidence" value="ECO:0007669"/>
    <property type="project" value="TreeGrafter"/>
</dbReference>
<sequence>MHFKVVFIDNSMKYLIAFIYVIGTVITFLKADLKNPTILISILARNKAHTLPYFLSNLERQNYPKSRISLWIRSDHNSDNSIQILKAWISSVKDEYHSVNTEFIEAEKNYPDEMGPGHWTPERFRQIIYLREAALEHGRQIWADYLLAIDCDVFLTNPNTLPYLVSRNFTVIAPMLNSEALYSNFWYGMTEDYYYQRTEEYKPVLHRKNLGCFDVPMIHSCVLIYLRREESDFLTYNPSKIRNFDGPSDDIISFAISANRSGIPLKLCNEEEFGYIMIPLDEDDSLELDYEHLVNTKMAVLHEYEPLYVNPILKPYERALPEKDSLVFDKIYMINLKRRHERRKRMLTCFDELGLDVEIVDAVDGQALNDSFLGKIKFMPGFSDPYHKRPMKLGEIGCFLSHFNIWRDVVGNKYDTVLILEDDIRFEPFFRTRVMALMSEVNKIPNWDLVYFGRKILQDDEQWIEGSNYLVQPGYSYWTLGYVLKYNGAEKLLNADPLSRLVPVDEYLPILFDKHPQEDWKKHYPQRNLIALSAAPLLLYPTHYTGEKGYISDTEDSVVIEEVLPILKEDL</sequence>
<dbReference type="PANTHER" id="PTHR10730:SF53">
    <property type="entry name" value="GLYCOSYLTRANSFERASE 25 FAMILY MEMBER"/>
    <property type="match status" value="1"/>
</dbReference>
<keyword evidence="4" id="KW-0812">Transmembrane</keyword>
<feature type="domain" description="Glycosyl transferase family 25" evidence="5">
    <location>
        <begin position="329"/>
        <end position="506"/>
    </location>
</feature>
<comment type="similarity">
    <text evidence="1">Belongs to the glycosyltransferase 25 family.</text>
</comment>
<evidence type="ECO:0000259" key="5">
    <source>
        <dbReference type="Pfam" id="PF01755"/>
    </source>
</evidence>
<keyword evidence="4" id="KW-1133">Transmembrane helix</keyword>